<feature type="non-terminal residue" evidence="1">
    <location>
        <position position="1"/>
    </location>
</feature>
<comment type="caution">
    <text evidence="1">The sequence shown here is derived from an EMBL/GenBank/DDBJ whole genome shotgun (WGS) entry which is preliminary data.</text>
</comment>
<keyword evidence="2" id="KW-1185">Reference proteome</keyword>
<protein>
    <submittedName>
        <fullName evidence="1">Uncharacterized protein</fullName>
    </submittedName>
</protein>
<evidence type="ECO:0000313" key="2">
    <source>
        <dbReference type="Proteomes" id="UP000324897"/>
    </source>
</evidence>
<dbReference type="Gramene" id="TVU01904">
    <property type="protein sequence ID" value="TVU01904"/>
    <property type="gene ID" value="EJB05_52632"/>
</dbReference>
<reference evidence="1 2" key="1">
    <citation type="journal article" date="2019" name="Sci. Rep.">
        <title>A high-quality genome of Eragrostis curvula grass provides insights into Poaceae evolution and supports new strategies to enhance forage quality.</title>
        <authorList>
            <person name="Carballo J."/>
            <person name="Santos B.A.C.M."/>
            <person name="Zappacosta D."/>
            <person name="Garbus I."/>
            <person name="Selva J.P."/>
            <person name="Gallo C.A."/>
            <person name="Diaz A."/>
            <person name="Albertini E."/>
            <person name="Caccamo M."/>
            <person name="Echenique V."/>
        </authorList>
    </citation>
    <scope>NUCLEOTIDE SEQUENCE [LARGE SCALE GENOMIC DNA]</scope>
    <source>
        <strain evidence="2">cv. Victoria</strain>
        <tissue evidence="1">Leaf</tissue>
    </source>
</reference>
<proteinExistence type="predicted"/>
<organism evidence="1 2">
    <name type="scientific">Eragrostis curvula</name>
    <name type="common">weeping love grass</name>
    <dbReference type="NCBI Taxonomy" id="38414"/>
    <lineage>
        <taxon>Eukaryota</taxon>
        <taxon>Viridiplantae</taxon>
        <taxon>Streptophyta</taxon>
        <taxon>Embryophyta</taxon>
        <taxon>Tracheophyta</taxon>
        <taxon>Spermatophyta</taxon>
        <taxon>Magnoliopsida</taxon>
        <taxon>Liliopsida</taxon>
        <taxon>Poales</taxon>
        <taxon>Poaceae</taxon>
        <taxon>PACMAD clade</taxon>
        <taxon>Chloridoideae</taxon>
        <taxon>Eragrostideae</taxon>
        <taxon>Eragrostidinae</taxon>
        <taxon>Eragrostis</taxon>
    </lineage>
</organism>
<accession>A0A5J9SSH3</accession>
<sequence>MVVDMVMGMVNVVEDVVVDMVVVAVDTLEVDITAAAVVEGDIMIAYMFIRGIDGVCIWASSRRERMASTWSQEEDDIAKLVSLVDPAAILCAAGKRNIEDDWREQD</sequence>
<dbReference type="Proteomes" id="UP000324897">
    <property type="component" value="Unassembled WGS sequence"/>
</dbReference>
<dbReference type="AlphaFoldDB" id="A0A5J9SSH3"/>
<dbReference type="EMBL" id="RWGY01000370">
    <property type="protein sequence ID" value="TVU01904.1"/>
    <property type="molecule type" value="Genomic_DNA"/>
</dbReference>
<gene>
    <name evidence="1" type="ORF">EJB05_52632</name>
</gene>
<name>A0A5J9SSH3_9POAL</name>
<evidence type="ECO:0000313" key="1">
    <source>
        <dbReference type="EMBL" id="TVU01904.1"/>
    </source>
</evidence>